<evidence type="ECO:0000313" key="7">
    <source>
        <dbReference type="EMBL" id="CAI5756936.1"/>
    </source>
</evidence>
<feature type="transmembrane region" description="Helical" evidence="6">
    <location>
        <begin position="178"/>
        <end position="196"/>
    </location>
</feature>
<gene>
    <name evidence="7" type="ORF">CANVERA_P1453</name>
</gene>
<feature type="transmembrane region" description="Helical" evidence="6">
    <location>
        <begin position="377"/>
        <end position="406"/>
    </location>
</feature>
<protein>
    <recommendedName>
        <fullName evidence="9">Major facilitator superfamily (MFS) profile domain-containing protein</fullName>
    </recommendedName>
</protein>
<feature type="transmembrane region" description="Helical" evidence="6">
    <location>
        <begin position="418"/>
        <end position="437"/>
    </location>
</feature>
<keyword evidence="4 6" id="KW-0472">Membrane</keyword>
<keyword evidence="2 6" id="KW-0812">Transmembrane</keyword>
<organism evidence="7 8">
    <name type="scientific">Candida verbasci</name>
    <dbReference type="NCBI Taxonomy" id="1227364"/>
    <lineage>
        <taxon>Eukaryota</taxon>
        <taxon>Fungi</taxon>
        <taxon>Dikarya</taxon>
        <taxon>Ascomycota</taxon>
        <taxon>Saccharomycotina</taxon>
        <taxon>Pichiomycetes</taxon>
        <taxon>Debaryomycetaceae</taxon>
        <taxon>Candida/Lodderomyces clade</taxon>
        <taxon>Candida</taxon>
    </lineage>
</organism>
<feature type="transmembrane region" description="Helical" evidence="6">
    <location>
        <begin position="287"/>
        <end position="306"/>
    </location>
</feature>
<evidence type="ECO:0000256" key="4">
    <source>
        <dbReference type="ARBA" id="ARBA00023136"/>
    </source>
</evidence>
<reference evidence="7" key="1">
    <citation type="submission" date="2022-12" db="EMBL/GenBank/DDBJ databases">
        <authorList>
            <person name="Brejova B."/>
        </authorList>
    </citation>
    <scope>NUCLEOTIDE SEQUENCE</scope>
</reference>
<evidence type="ECO:0000256" key="5">
    <source>
        <dbReference type="SAM" id="MobiDB-lite"/>
    </source>
</evidence>
<feature type="transmembrane region" description="Helical" evidence="6">
    <location>
        <begin position="525"/>
        <end position="542"/>
    </location>
</feature>
<keyword evidence="8" id="KW-1185">Reference proteome</keyword>
<feature type="region of interest" description="Disordered" evidence="5">
    <location>
        <begin position="23"/>
        <end position="46"/>
    </location>
</feature>
<keyword evidence="3 6" id="KW-1133">Transmembrane helix</keyword>
<evidence type="ECO:0000256" key="1">
    <source>
        <dbReference type="ARBA" id="ARBA00004141"/>
    </source>
</evidence>
<dbReference type="SUPFAM" id="SSF103473">
    <property type="entry name" value="MFS general substrate transporter"/>
    <property type="match status" value="1"/>
</dbReference>
<dbReference type="InterPro" id="IPR011701">
    <property type="entry name" value="MFS"/>
</dbReference>
<dbReference type="OrthoDB" id="3026777at2759"/>
<dbReference type="AlphaFoldDB" id="A0A9W4XFP1"/>
<dbReference type="Pfam" id="PF07690">
    <property type="entry name" value="MFS_1"/>
    <property type="match status" value="2"/>
</dbReference>
<dbReference type="Gene3D" id="1.20.1250.20">
    <property type="entry name" value="MFS general substrate transporter like domains"/>
    <property type="match status" value="1"/>
</dbReference>
<feature type="transmembrane region" description="Helical" evidence="6">
    <location>
        <begin position="208"/>
        <end position="230"/>
    </location>
</feature>
<feature type="transmembrane region" description="Helical" evidence="6">
    <location>
        <begin position="554"/>
        <end position="572"/>
    </location>
</feature>
<evidence type="ECO:0000256" key="6">
    <source>
        <dbReference type="SAM" id="Phobius"/>
    </source>
</evidence>
<feature type="transmembrane region" description="Helical" evidence="6">
    <location>
        <begin position="149"/>
        <end position="166"/>
    </location>
</feature>
<comment type="caution">
    <text evidence="7">The sequence shown here is derived from an EMBL/GenBank/DDBJ whole genome shotgun (WGS) entry which is preliminary data.</text>
</comment>
<dbReference type="InterPro" id="IPR036259">
    <property type="entry name" value="MFS_trans_sf"/>
</dbReference>
<dbReference type="PANTHER" id="PTHR23507:SF1">
    <property type="entry name" value="FI18259P1-RELATED"/>
    <property type="match status" value="1"/>
</dbReference>
<feature type="transmembrane region" description="Helical" evidence="6">
    <location>
        <begin position="484"/>
        <end position="504"/>
    </location>
</feature>
<proteinExistence type="predicted"/>
<feature type="transmembrane region" description="Helical" evidence="6">
    <location>
        <begin position="242"/>
        <end position="267"/>
    </location>
</feature>
<name>A0A9W4XFP1_9ASCO</name>
<evidence type="ECO:0000313" key="8">
    <source>
        <dbReference type="Proteomes" id="UP001152885"/>
    </source>
</evidence>
<dbReference type="GO" id="GO:0022857">
    <property type="term" value="F:transmembrane transporter activity"/>
    <property type="evidence" value="ECO:0007669"/>
    <property type="project" value="InterPro"/>
</dbReference>
<comment type="subcellular location">
    <subcellularLocation>
        <location evidence="1">Membrane</location>
        <topology evidence="1">Multi-pass membrane protein</topology>
    </subcellularLocation>
</comment>
<dbReference type="GO" id="GO:0016020">
    <property type="term" value="C:membrane"/>
    <property type="evidence" value="ECO:0007669"/>
    <property type="project" value="UniProtKB-SubCell"/>
</dbReference>
<feature type="transmembrane region" description="Helical" evidence="6">
    <location>
        <begin position="458"/>
        <end position="478"/>
    </location>
</feature>
<dbReference type="Proteomes" id="UP001152885">
    <property type="component" value="Unassembled WGS sequence"/>
</dbReference>
<sequence length="642" mass="72691">MSNSTPPSEIDPLLRLNHTSSRSDADLNNLQNNNNIHSPPFNSIDRPTNDLEEAVNDVYEAIIENDLDDDIGNEDVQWLREQRTLNKSLHWLKRPSVLMIATIIFFTSFGSSSAESSRQIITLKLACNYLGSDKCTKETAQVLMSDLQLGYSLSGAIIMLIASGKVAPLSDLYGRKSFIILVMSFVLIGKILKFLIMYKFNELKFWPMIFGEIILNLGGGLIGLMSLANCYISDVVEPHERIYSLGISIASMFVGVSIGPLVGNLIISWTNKISTLIKIGKSEFLTLKFELIIVFINLFICIFILPESRSEKARQKSRRLSRSSSLTNLQELNKYPKCPKYKKYLDQLNFLKPLKLLIIPKVLVPPQNHYRLNRDRFALIILVSIDCLMTTLAISFGEIFVLYGIYKFNWNQNDLGRYMAITCSSKAIVLILLSPVINHKIFQKFIGFKVFKKQFDMVDYSMCLTGLICEVTGFIGYSLSPTTLIFFIFTLFCGFGSLIGPSINSSIVKFYPESKIGELFGATSLLRNIFALIAPILYLSIYKISLSKFHKPNFVFWVAGFVLSICTIMLIITKRVLKLNSKEERLMVASRSNSFSSINYNKSFTQTIPTPNLQHKNSFSEIQRKNSFVYKDRNNSPKKSSS</sequence>
<evidence type="ECO:0000256" key="2">
    <source>
        <dbReference type="ARBA" id="ARBA00022692"/>
    </source>
</evidence>
<accession>A0A9W4XFP1</accession>
<dbReference type="PANTHER" id="PTHR23507">
    <property type="entry name" value="ZGC:174356"/>
    <property type="match status" value="1"/>
</dbReference>
<evidence type="ECO:0000256" key="3">
    <source>
        <dbReference type="ARBA" id="ARBA00022989"/>
    </source>
</evidence>
<dbReference type="EMBL" id="CANTUO010000001">
    <property type="protein sequence ID" value="CAI5756936.1"/>
    <property type="molecule type" value="Genomic_DNA"/>
</dbReference>
<evidence type="ECO:0008006" key="9">
    <source>
        <dbReference type="Google" id="ProtNLM"/>
    </source>
</evidence>